<accession>A0AA40C709</accession>
<dbReference type="PRINTS" id="PR00132">
    <property type="entry name" value="GLHYDRLASE2"/>
</dbReference>
<feature type="domain" description="Glycoside hydrolase family 2 catalytic" evidence="6">
    <location>
        <begin position="359"/>
        <end position="509"/>
    </location>
</feature>
<keyword evidence="11" id="KW-1185">Reference proteome</keyword>
<evidence type="ECO:0000313" key="11">
    <source>
        <dbReference type="Proteomes" id="UP001175000"/>
    </source>
</evidence>
<keyword evidence="3" id="KW-0326">Glycosidase</keyword>
<dbReference type="Gene3D" id="3.20.20.80">
    <property type="entry name" value="Glycosidases"/>
    <property type="match status" value="1"/>
</dbReference>
<sequence length="887" mass="98209">MLSLRTVVLSVLLTLGTVDASGRERIRLNQYWRFKRWEANPDGVVYDKRQDTPGTAQVLKPWILPSANNFIRDPAKHYKAPSAKPIASIPYLSLTYNDSSWEQVELPHDWAVKGPFYTGDGVIVGGGMGRLPIHGIGWYRRKFTIYPEDEGKKIYLDIDGAMSYAIVWINNNLVGGWPFGYNSFRVDLTPYVKTGSYNQLAIRLDNPIQSSRWYPGGGIYRDVWMTKVDETHVAQWGTFITTEGATAEKATVQLSVQVENSAKTARTVQVLTDVHYFDPKTRKPGTAVGSFPLQTLTISAGQKQTVNTSLTIQNPQLWGPSPSQTPHLHVAVTRLVVDNQTIDTYSTRFGIRAFNATGTGLFVNGQRIYLQGVNQHHDLGALGGAFNRRAAQRQLEILAELGVNALRMAHNPPAPELLDLADEMGFLVIDESFDCWAKSKNPNDFHLIFADWAEADMRSMLRRDRNHPSIFAWSTGNEVGEQTDDTAPIANTLSAIVHSEDPTRGSTASMNVAKPHHPFASALDVLSINYQGEGIRDTGPYAPFPGTRTPPIYPDFHKAFPSALILASESAATISTRGTYFFPVANLSSAPQYNSSSPTLRQVSSHDLYSTPFGASPDKVFRAQDAHPFVGGEFVWTGFDYLGEPTPYYTARSSYFGIVDLAGFKKDRFWLYQSRWRPEVKSVRIVGHWNWQGKREGQVTALHAYSSADEAEMWVNGVSQGKRVRKKGEEYRFRWDEVVYQPGEVKVVTWKWGEEWAMSVLKTTGKAVGLRVTADRAEIEGDGDDLSFLTVEVVDADGLVVPDAENATSFAVQGAGQIVATDNGDPYDMAAFPSKERKAFSGMALGIVRAKRGSGGPFTVMVTSPGLSGANVTITARCVDQWECERA</sequence>
<dbReference type="Pfam" id="PF18565">
    <property type="entry name" value="Glyco_hydro2_C5"/>
    <property type="match status" value="1"/>
</dbReference>
<evidence type="ECO:0000256" key="1">
    <source>
        <dbReference type="ARBA" id="ARBA00007401"/>
    </source>
</evidence>
<dbReference type="InterPro" id="IPR006101">
    <property type="entry name" value="Glyco_hydro_2"/>
</dbReference>
<feature type="domain" description="DUF4982" evidence="7">
    <location>
        <begin position="697"/>
        <end position="757"/>
    </location>
</feature>
<dbReference type="InterPro" id="IPR048229">
    <property type="entry name" value="GalB-like"/>
</dbReference>
<comment type="similarity">
    <text evidence="1">Belongs to the glycosyl hydrolase 2 family.</text>
</comment>
<dbReference type="Gene3D" id="2.60.120.260">
    <property type="entry name" value="Galactose-binding domain-like"/>
    <property type="match status" value="1"/>
</dbReference>
<dbReference type="SUPFAM" id="SSF49785">
    <property type="entry name" value="Galactose-binding domain-like"/>
    <property type="match status" value="1"/>
</dbReference>
<dbReference type="InterPro" id="IPR006103">
    <property type="entry name" value="Glyco_hydro_2_cat"/>
</dbReference>
<dbReference type="SUPFAM" id="SSF51445">
    <property type="entry name" value="(Trans)glycosidases"/>
    <property type="match status" value="1"/>
</dbReference>
<evidence type="ECO:0000259" key="6">
    <source>
        <dbReference type="Pfam" id="PF02836"/>
    </source>
</evidence>
<evidence type="ECO:0000256" key="4">
    <source>
        <dbReference type="SAM" id="SignalP"/>
    </source>
</evidence>
<dbReference type="InterPro" id="IPR051913">
    <property type="entry name" value="GH2_Domain-Containing"/>
</dbReference>
<keyword evidence="2 10" id="KW-0378">Hydrolase</keyword>
<dbReference type="NCBIfam" id="NF041463">
    <property type="entry name" value="GalB"/>
    <property type="match status" value="1"/>
</dbReference>
<feature type="domain" description="Glycoside hydrolase family 2" evidence="8">
    <location>
        <begin position="770"/>
        <end position="873"/>
    </location>
</feature>
<dbReference type="Proteomes" id="UP001175000">
    <property type="component" value="Unassembled WGS sequence"/>
</dbReference>
<evidence type="ECO:0000259" key="9">
    <source>
        <dbReference type="Pfam" id="PF22666"/>
    </source>
</evidence>
<gene>
    <name evidence="10" type="ORF">B0T14DRAFT_421400</name>
</gene>
<evidence type="ECO:0000256" key="3">
    <source>
        <dbReference type="ARBA" id="ARBA00023295"/>
    </source>
</evidence>
<feature type="signal peptide" evidence="4">
    <location>
        <begin position="1"/>
        <end position="20"/>
    </location>
</feature>
<evidence type="ECO:0000256" key="2">
    <source>
        <dbReference type="ARBA" id="ARBA00022801"/>
    </source>
</evidence>
<dbReference type="InterPro" id="IPR006102">
    <property type="entry name" value="Ig-like_GH2"/>
</dbReference>
<dbReference type="Pfam" id="PF22666">
    <property type="entry name" value="Glyco_hydro_2_N2"/>
    <property type="match status" value="1"/>
</dbReference>
<dbReference type="GO" id="GO:0004553">
    <property type="term" value="F:hydrolase activity, hydrolyzing O-glycosyl compounds"/>
    <property type="evidence" value="ECO:0007669"/>
    <property type="project" value="InterPro"/>
</dbReference>
<dbReference type="InterPro" id="IPR013783">
    <property type="entry name" value="Ig-like_fold"/>
</dbReference>
<dbReference type="EMBL" id="JAULSU010000002">
    <property type="protein sequence ID" value="KAK0627906.1"/>
    <property type="molecule type" value="Genomic_DNA"/>
</dbReference>
<evidence type="ECO:0000313" key="10">
    <source>
        <dbReference type="EMBL" id="KAK0627906.1"/>
    </source>
</evidence>
<feature type="domain" description="Glycoside hydrolase family 2 immunoglobulin-like beta-sandwich" evidence="5">
    <location>
        <begin position="237"/>
        <end position="352"/>
    </location>
</feature>
<evidence type="ECO:0000259" key="5">
    <source>
        <dbReference type="Pfam" id="PF00703"/>
    </source>
</evidence>
<evidence type="ECO:0000259" key="7">
    <source>
        <dbReference type="Pfam" id="PF16355"/>
    </source>
</evidence>
<dbReference type="PANTHER" id="PTHR42732">
    <property type="entry name" value="BETA-GALACTOSIDASE"/>
    <property type="match status" value="1"/>
</dbReference>
<dbReference type="InterPro" id="IPR017853">
    <property type="entry name" value="GH"/>
</dbReference>
<dbReference type="AlphaFoldDB" id="A0AA40C709"/>
<feature type="chain" id="PRO_5041364582" evidence="4">
    <location>
        <begin position="21"/>
        <end position="887"/>
    </location>
</feature>
<dbReference type="Pfam" id="PF16355">
    <property type="entry name" value="DUF4982"/>
    <property type="match status" value="1"/>
</dbReference>
<keyword evidence="4" id="KW-0732">Signal</keyword>
<dbReference type="InterPro" id="IPR008979">
    <property type="entry name" value="Galactose-bd-like_sf"/>
</dbReference>
<proteinExistence type="inferred from homology"/>
<dbReference type="Gene3D" id="2.60.40.10">
    <property type="entry name" value="Immunoglobulins"/>
    <property type="match status" value="3"/>
</dbReference>
<dbReference type="InterPro" id="IPR036156">
    <property type="entry name" value="Beta-gal/glucu_dom_sf"/>
</dbReference>
<dbReference type="InterPro" id="IPR032311">
    <property type="entry name" value="DUF4982"/>
</dbReference>
<organism evidence="10 11">
    <name type="scientific">Immersiella caudata</name>
    <dbReference type="NCBI Taxonomy" id="314043"/>
    <lineage>
        <taxon>Eukaryota</taxon>
        <taxon>Fungi</taxon>
        <taxon>Dikarya</taxon>
        <taxon>Ascomycota</taxon>
        <taxon>Pezizomycotina</taxon>
        <taxon>Sordariomycetes</taxon>
        <taxon>Sordariomycetidae</taxon>
        <taxon>Sordariales</taxon>
        <taxon>Lasiosphaeriaceae</taxon>
        <taxon>Immersiella</taxon>
    </lineage>
</organism>
<reference evidence="10" key="1">
    <citation type="submission" date="2023-06" db="EMBL/GenBank/DDBJ databases">
        <title>Genome-scale phylogeny and comparative genomics of the fungal order Sordariales.</title>
        <authorList>
            <consortium name="Lawrence Berkeley National Laboratory"/>
            <person name="Hensen N."/>
            <person name="Bonometti L."/>
            <person name="Westerberg I."/>
            <person name="Brannstrom I.O."/>
            <person name="Guillou S."/>
            <person name="Cros-Aarteil S."/>
            <person name="Calhoun S."/>
            <person name="Haridas S."/>
            <person name="Kuo A."/>
            <person name="Mondo S."/>
            <person name="Pangilinan J."/>
            <person name="Riley R."/>
            <person name="Labutti K."/>
            <person name="Andreopoulos B."/>
            <person name="Lipzen A."/>
            <person name="Chen C."/>
            <person name="Yanf M."/>
            <person name="Daum C."/>
            <person name="Ng V."/>
            <person name="Clum A."/>
            <person name="Steindorff A."/>
            <person name="Ohm R."/>
            <person name="Martin F."/>
            <person name="Silar P."/>
            <person name="Natvig D."/>
            <person name="Lalanne C."/>
            <person name="Gautier V."/>
            <person name="Ament-Velasquez S.L."/>
            <person name="Kruys A."/>
            <person name="Hutchinson M.I."/>
            <person name="Powell A.J."/>
            <person name="Barry K."/>
            <person name="Miller A.N."/>
            <person name="Grigoriev I.V."/>
            <person name="Debuchy R."/>
            <person name="Gladieux P."/>
            <person name="Thoren M.H."/>
            <person name="Johannesson H."/>
        </authorList>
    </citation>
    <scope>NUCLEOTIDE SEQUENCE</scope>
    <source>
        <strain evidence="10">CBS 606.72</strain>
    </source>
</reference>
<comment type="caution">
    <text evidence="10">The sequence shown here is derived from an EMBL/GenBank/DDBJ whole genome shotgun (WGS) entry which is preliminary data.</text>
</comment>
<dbReference type="SUPFAM" id="SSF49303">
    <property type="entry name" value="beta-Galactosidase/glucuronidase domain"/>
    <property type="match status" value="1"/>
</dbReference>
<feature type="domain" description="Beta-mannosidase-like galactose-binding" evidence="9">
    <location>
        <begin position="138"/>
        <end position="211"/>
    </location>
</feature>
<dbReference type="Pfam" id="PF02836">
    <property type="entry name" value="Glyco_hydro_2_C"/>
    <property type="match status" value="1"/>
</dbReference>
<evidence type="ECO:0000259" key="8">
    <source>
        <dbReference type="Pfam" id="PF18565"/>
    </source>
</evidence>
<name>A0AA40C709_9PEZI</name>
<dbReference type="Pfam" id="PF00703">
    <property type="entry name" value="Glyco_hydro_2"/>
    <property type="match status" value="1"/>
</dbReference>
<protein>
    <submittedName>
        <fullName evidence="10">Glycoside hydrolase superfamily</fullName>
    </submittedName>
</protein>
<dbReference type="GO" id="GO:0005975">
    <property type="term" value="P:carbohydrate metabolic process"/>
    <property type="evidence" value="ECO:0007669"/>
    <property type="project" value="InterPro"/>
</dbReference>
<dbReference type="PANTHER" id="PTHR42732:SF1">
    <property type="entry name" value="BETA-MANNOSIDASE"/>
    <property type="match status" value="1"/>
</dbReference>
<dbReference type="InterPro" id="IPR054593">
    <property type="entry name" value="Beta-mannosidase-like_N2"/>
</dbReference>
<dbReference type="InterPro" id="IPR040605">
    <property type="entry name" value="Glyco_hydro2_dom5"/>
</dbReference>